<protein>
    <submittedName>
        <fullName evidence="3">IgGFc_binding domain-containing protein</fullName>
    </submittedName>
</protein>
<reference evidence="2" key="2">
    <citation type="submission" date="2014-05" db="EMBL/GenBank/DDBJ databases">
        <title>The genome and life-stage specific transcriptomes of Globodera pallida elucidate key aspects of plant parasitism by a cyst nematode.</title>
        <authorList>
            <person name="Cotton J.A."/>
            <person name="Lilley C.J."/>
            <person name="Jones L.M."/>
            <person name="Kikuchi T."/>
            <person name="Reid A.J."/>
            <person name="Thorpe P."/>
            <person name="Tsai I.J."/>
            <person name="Beasley H."/>
            <person name="Blok V."/>
            <person name="Cock P.J.A."/>
            <person name="Van den Akker S.E."/>
            <person name="Holroyd N."/>
            <person name="Hunt M."/>
            <person name="Mantelin S."/>
            <person name="Naghra H."/>
            <person name="Pain A."/>
            <person name="Palomares-Rius J.E."/>
            <person name="Zarowiecki M."/>
            <person name="Berriman M."/>
            <person name="Jones J.T."/>
            <person name="Urwin P.E."/>
        </authorList>
    </citation>
    <scope>NUCLEOTIDE SEQUENCE [LARGE SCALE GENOMIC DNA]</scope>
    <source>
        <strain evidence="2">Lindley</strain>
    </source>
</reference>
<evidence type="ECO:0000256" key="1">
    <source>
        <dbReference type="SAM" id="SignalP"/>
    </source>
</evidence>
<evidence type="ECO:0000313" key="2">
    <source>
        <dbReference type="Proteomes" id="UP000050741"/>
    </source>
</evidence>
<proteinExistence type="predicted"/>
<keyword evidence="1" id="KW-0732">Signal</keyword>
<reference evidence="3" key="3">
    <citation type="submission" date="2016-06" db="UniProtKB">
        <authorList>
            <consortium name="WormBaseParasite"/>
        </authorList>
    </citation>
    <scope>IDENTIFICATION</scope>
</reference>
<accession>A0A183BLD7</accession>
<keyword evidence="2" id="KW-1185">Reference proteome</keyword>
<sequence length="107" mass="11970">MSKIGLCAKVCWFIYAQIVLLQLTHHYQSANAQGEPLTVYFEPTGIQYFVYVHGMRNGIRTEIATGKTNHTTLKVNAVGSVHVDVARAEEALLFNYNILTGQQILDD</sequence>
<evidence type="ECO:0000313" key="3">
    <source>
        <dbReference type="WBParaSite" id="GPLIN_000142200"/>
    </source>
</evidence>
<reference evidence="2" key="1">
    <citation type="submission" date="2013-12" db="EMBL/GenBank/DDBJ databases">
        <authorList>
            <person name="Aslett M."/>
        </authorList>
    </citation>
    <scope>NUCLEOTIDE SEQUENCE [LARGE SCALE GENOMIC DNA]</scope>
    <source>
        <strain evidence="2">Lindley</strain>
    </source>
</reference>
<feature type="signal peptide" evidence="1">
    <location>
        <begin position="1"/>
        <end position="32"/>
    </location>
</feature>
<dbReference type="AlphaFoldDB" id="A0A183BLD7"/>
<name>A0A183BLD7_GLOPA</name>
<feature type="chain" id="PRO_5008146304" evidence="1">
    <location>
        <begin position="33"/>
        <end position="107"/>
    </location>
</feature>
<dbReference type="WBParaSite" id="GPLIN_000142200">
    <property type="protein sequence ID" value="GPLIN_000142200"/>
    <property type="gene ID" value="GPLIN_000142200"/>
</dbReference>
<dbReference type="Proteomes" id="UP000050741">
    <property type="component" value="Unassembled WGS sequence"/>
</dbReference>
<organism evidence="2 3">
    <name type="scientific">Globodera pallida</name>
    <name type="common">Potato cyst nematode worm</name>
    <name type="synonym">Heterodera pallida</name>
    <dbReference type="NCBI Taxonomy" id="36090"/>
    <lineage>
        <taxon>Eukaryota</taxon>
        <taxon>Metazoa</taxon>
        <taxon>Ecdysozoa</taxon>
        <taxon>Nematoda</taxon>
        <taxon>Chromadorea</taxon>
        <taxon>Rhabditida</taxon>
        <taxon>Tylenchina</taxon>
        <taxon>Tylenchomorpha</taxon>
        <taxon>Tylenchoidea</taxon>
        <taxon>Heteroderidae</taxon>
        <taxon>Heteroderinae</taxon>
        <taxon>Globodera</taxon>
    </lineage>
</organism>